<evidence type="ECO:0000313" key="1">
    <source>
        <dbReference type="EMBL" id="OQP59701.1"/>
    </source>
</evidence>
<sequence>MQPGALFSKNEWPFLPHQGKGIRRILIKEFGFDKALADTTNEINYFGKNFIKHLHRITRERIIRNNLFIKEKTALNANVVADNERYLRSLNYIHDARILVDTIANEPDSIDLIVVTKDFLSLTFQFDNATREKFKAEAGDVNLMGTAQSIRFTALLEKNRDPHFGYEILYEKNSIANTFVNATIRYSTINSDQYDGTLDEHTWHLAIERPLVSQYLHVAGAIKLAHSQTFNNYLKPDSLFYNYHYDTYDAWIGYNLGVRKFLFLKSILNRQFIGIRYFRNRFNQRPYQVNDGFNFRLNDQEAILAQFTFFRQNFYKTNYVFGFGITEDVPYGYNIALTAGWYKQLHMERLYSGIDANRYVVTDRGYVRQYFLRAGTFLNGGKIQDATVLTGASIFSRIYSFRNLKMRQYLRFSYTKQFNRIGLDPLGINNVFGLQYISFDSASGHQRSSVHTETFFFLKYKALGFKFAPFTTVDVALFTTENKNSSNSGFYFGLGGGMRIRNENILFGTVELRFMYFPRKSIQHNAFKLTLETNLRFRYNNSYVKEPDIIQVNSDPNNNIY</sequence>
<dbReference type="Proteomes" id="UP000192796">
    <property type="component" value="Unassembled WGS sequence"/>
</dbReference>
<reference evidence="1 2" key="1">
    <citation type="submission" date="2016-03" db="EMBL/GenBank/DDBJ databases">
        <title>Niastella vici sp. nov., isolated from farmland soil.</title>
        <authorList>
            <person name="Chen L."/>
            <person name="Wang D."/>
            <person name="Yang S."/>
            <person name="Wang G."/>
        </authorList>
    </citation>
    <scope>NUCLEOTIDE SEQUENCE [LARGE SCALE GENOMIC DNA]</scope>
    <source>
        <strain evidence="1 2">DJ57</strain>
    </source>
</reference>
<comment type="caution">
    <text evidence="1">The sequence shown here is derived from an EMBL/GenBank/DDBJ whole genome shotgun (WGS) entry which is preliminary data.</text>
</comment>
<dbReference type="AlphaFoldDB" id="A0A1V9FN46"/>
<proteinExistence type="predicted"/>
<evidence type="ECO:0008006" key="3">
    <source>
        <dbReference type="Google" id="ProtNLM"/>
    </source>
</evidence>
<keyword evidence="2" id="KW-1185">Reference proteome</keyword>
<name>A0A1V9FN46_9BACT</name>
<dbReference type="STRING" id="1703345.A3860_36060"/>
<gene>
    <name evidence="1" type="ORF">A3860_36060</name>
</gene>
<organism evidence="1 2">
    <name type="scientific">Niastella vici</name>
    <dbReference type="NCBI Taxonomy" id="1703345"/>
    <lineage>
        <taxon>Bacteria</taxon>
        <taxon>Pseudomonadati</taxon>
        <taxon>Bacteroidota</taxon>
        <taxon>Chitinophagia</taxon>
        <taxon>Chitinophagales</taxon>
        <taxon>Chitinophagaceae</taxon>
        <taxon>Niastella</taxon>
    </lineage>
</organism>
<dbReference type="OrthoDB" id="609711at2"/>
<accession>A0A1V9FN46</accession>
<protein>
    <recommendedName>
        <fullName evidence="3">Bacterial surface antigen (D15) domain-containing protein</fullName>
    </recommendedName>
</protein>
<evidence type="ECO:0000313" key="2">
    <source>
        <dbReference type="Proteomes" id="UP000192796"/>
    </source>
</evidence>
<dbReference type="EMBL" id="LVYD01000073">
    <property type="protein sequence ID" value="OQP59701.1"/>
    <property type="molecule type" value="Genomic_DNA"/>
</dbReference>
<dbReference type="RefSeq" id="WP_081154094.1">
    <property type="nucleotide sequence ID" value="NZ_LVYD01000073.1"/>
</dbReference>
<dbReference type="Gene3D" id="3.10.20.310">
    <property type="entry name" value="membrane protein fhac"/>
    <property type="match status" value="1"/>
</dbReference>